<evidence type="ECO:0000256" key="1">
    <source>
        <dbReference type="SAM" id="MobiDB-lite"/>
    </source>
</evidence>
<comment type="caution">
    <text evidence="2">The sequence shown here is derived from an EMBL/GenBank/DDBJ whole genome shotgun (WGS) entry which is preliminary data.</text>
</comment>
<dbReference type="EMBL" id="CAJPDQ010000040">
    <property type="protein sequence ID" value="CAF9931789.1"/>
    <property type="molecule type" value="Genomic_DNA"/>
</dbReference>
<protein>
    <submittedName>
        <fullName evidence="2">Uncharacterized protein</fullName>
    </submittedName>
</protein>
<dbReference type="AlphaFoldDB" id="A0A8H3FW07"/>
<evidence type="ECO:0000313" key="2">
    <source>
        <dbReference type="EMBL" id="CAF9931789.1"/>
    </source>
</evidence>
<feature type="region of interest" description="Disordered" evidence="1">
    <location>
        <begin position="535"/>
        <end position="702"/>
    </location>
</feature>
<dbReference type="GO" id="GO:1902412">
    <property type="term" value="P:regulation of mitotic cytokinesis"/>
    <property type="evidence" value="ECO:0007669"/>
    <property type="project" value="InterPro"/>
</dbReference>
<proteinExistence type="predicted"/>
<dbReference type="Pfam" id="PF20162">
    <property type="entry name" value="Etd1"/>
    <property type="match status" value="1"/>
</dbReference>
<feature type="compositionally biased region" description="Polar residues" evidence="1">
    <location>
        <begin position="37"/>
        <end position="50"/>
    </location>
</feature>
<feature type="compositionally biased region" description="Polar residues" evidence="1">
    <location>
        <begin position="623"/>
        <end position="635"/>
    </location>
</feature>
<dbReference type="OrthoDB" id="5346713at2759"/>
<feature type="compositionally biased region" description="Basic and acidic residues" evidence="1">
    <location>
        <begin position="64"/>
        <end position="73"/>
    </location>
</feature>
<feature type="compositionally biased region" description="Basic and acidic residues" evidence="1">
    <location>
        <begin position="340"/>
        <end position="353"/>
    </location>
</feature>
<feature type="compositionally biased region" description="Basic and acidic residues" evidence="1">
    <location>
        <begin position="662"/>
        <end position="672"/>
    </location>
</feature>
<gene>
    <name evidence="2" type="ORF">GOMPHAMPRED_006402</name>
</gene>
<feature type="region of interest" description="Disordered" evidence="1">
    <location>
        <begin position="37"/>
        <end position="123"/>
    </location>
</feature>
<feature type="region of interest" description="Disordered" evidence="1">
    <location>
        <begin position="192"/>
        <end position="221"/>
    </location>
</feature>
<reference evidence="2" key="1">
    <citation type="submission" date="2021-03" db="EMBL/GenBank/DDBJ databases">
        <authorList>
            <person name="Tagirdzhanova G."/>
        </authorList>
    </citation>
    <scope>NUCLEOTIDE SEQUENCE</scope>
</reference>
<feature type="region of interest" description="Disordered" evidence="1">
    <location>
        <begin position="431"/>
        <end position="455"/>
    </location>
</feature>
<dbReference type="GO" id="GO:0005096">
    <property type="term" value="F:GTPase activator activity"/>
    <property type="evidence" value="ECO:0007669"/>
    <property type="project" value="InterPro"/>
</dbReference>
<feature type="region of interest" description="Disordered" evidence="1">
    <location>
        <begin position="304"/>
        <end position="365"/>
    </location>
</feature>
<feature type="region of interest" description="Disordered" evidence="1">
    <location>
        <begin position="148"/>
        <end position="167"/>
    </location>
</feature>
<sequence>MTGSTDLSSSLAEDGWPSQHILPTAASLPANVVSISRTRPATNPQTNSLRISGLSGLEEEEESSSVREKEQYSRPHTSRPSQDIQKRSSWYRRFPIVPSSADGSIGSPSLQQPSTPSAFSNGSSATPLFGHTINIVTPRNKLVKRSTSHRGLHSEYPADSSFALTGRGPTFRRPATSHQRSETLRLRTAQQNLVNSEHSPDLTPEPWSRKRDRESFVENPSEGSAKWRPFFRYQQRSIVREPGTGRAPGSKIFGPVGHIISVVSTAGEHAMLVLGSRVERPKMDIAPSVDSVREIQEDHFEEQVTNQTLPVKRSRHSFSTERAPTASTSWKLRRGGSLRRNRDVETHSSERRIVSAPQQPNKTLDKPIQNITQDWHATTLASVRQNETNLPLVAESQKPDSSHRDSLGFDDSFTGSDLSVGITSFPAKQQSGLRFKTTSRRTSRVPSDRSTVFGSDNETSRVFSVDEDDTDHRSETVYDSVRTEASGSSHSGARNYRAENVFGEHATLDSGKHEIPILHERMTKVSIAGGSTFIVEEEENTRTPIWHENSDEDNMGTPSTLRQDKTRRLPPSIPSNQFASKKAGPSALRSIGRSGDDDDSSDQESFWDDDFEVSPIEKRFQDLPSSDNPSATTVPESERAKSNIFEWSEPQPGEPAARPKTSHPEQSSDRGGRPAGRRPTNGFHFRSQSVPLPPDNSKNKFNNAKKLDKWMLGTKGASEDWDNDFEFDEPQAEASEAAMTKSASEIVVPKDILDRQATVHGQFGQVKELTLLVEQLRRLHHSATLNGILDGQSSELWKEAAGIIDLATLDEEEPEIIRPPSPASLSIDFDAFDDDSMTPHVGRPGNLRSGTPSGLKSSPASSKQGTPGKTRPRHDSVVRAKNVLANIHQHRDPLDPPLEIEEEPVSENKEKKMPFDTTSLRDLVIRAGVVTRACKEIIRKVEDPDYSPHTPECRSATPDPPFFSQIFQPSPSTPSGLEKGAFATSTDHVSLMTAV</sequence>
<name>A0A8H3FW07_9LECA</name>
<feature type="compositionally biased region" description="Polar residues" evidence="1">
    <location>
        <begin position="848"/>
        <end position="867"/>
    </location>
</feature>
<accession>A0A8H3FW07</accession>
<feature type="compositionally biased region" description="Polar residues" evidence="1">
    <location>
        <begin position="444"/>
        <end position="455"/>
    </location>
</feature>
<dbReference type="Proteomes" id="UP000664169">
    <property type="component" value="Unassembled WGS sequence"/>
</dbReference>
<evidence type="ECO:0000313" key="3">
    <source>
        <dbReference type="Proteomes" id="UP000664169"/>
    </source>
</evidence>
<feature type="compositionally biased region" description="Polar residues" evidence="1">
    <location>
        <begin position="320"/>
        <end position="330"/>
    </location>
</feature>
<feature type="compositionally biased region" description="Basic and acidic residues" evidence="1">
    <location>
        <begin position="207"/>
        <end position="216"/>
    </location>
</feature>
<feature type="compositionally biased region" description="Polar residues" evidence="1">
    <location>
        <begin position="1"/>
        <end position="11"/>
    </location>
</feature>
<organism evidence="2 3">
    <name type="scientific">Gomphillus americanus</name>
    <dbReference type="NCBI Taxonomy" id="1940652"/>
    <lineage>
        <taxon>Eukaryota</taxon>
        <taxon>Fungi</taxon>
        <taxon>Dikarya</taxon>
        <taxon>Ascomycota</taxon>
        <taxon>Pezizomycotina</taxon>
        <taxon>Lecanoromycetes</taxon>
        <taxon>OSLEUM clade</taxon>
        <taxon>Ostropomycetidae</taxon>
        <taxon>Ostropales</taxon>
        <taxon>Graphidaceae</taxon>
        <taxon>Gomphilloideae</taxon>
        <taxon>Gomphillus</taxon>
    </lineage>
</organism>
<dbReference type="InterPro" id="IPR045342">
    <property type="entry name" value="Etd1"/>
</dbReference>
<feature type="compositionally biased region" description="Polar residues" evidence="1">
    <location>
        <begin position="74"/>
        <end position="83"/>
    </location>
</feature>
<feature type="region of interest" description="Disordered" evidence="1">
    <location>
        <begin position="1"/>
        <end position="24"/>
    </location>
</feature>
<feature type="compositionally biased region" description="Polar residues" evidence="1">
    <location>
        <begin position="106"/>
        <end position="123"/>
    </location>
</feature>
<keyword evidence="3" id="KW-1185">Reference proteome</keyword>
<feature type="region of interest" description="Disordered" evidence="1">
    <location>
        <begin position="814"/>
        <end position="875"/>
    </location>
</feature>
<feature type="compositionally biased region" description="Acidic residues" evidence="1">
    <location>
        <begin position="596"/>
        <end position="612"/>
    </location>
</feature>